<dbReference type="OrthoDB" id="360633at2759"/>
<dbReference type="PANTHER" id="PTHR24379:SF121">
    <property type="entry name" value="C2H2-TYPE DOMAIN-CONTAINING PROTEIN"/>
    <property type="match status" value="1"/>
</dbReference>
<evidence type="ECO:0000256" key="4">
    <source>
        <dbReference type="ARBA" id="ARBA00022833"/>
    </source>
</evidence>
<dbReference type="KEGG" id="bmic:BMR1_02g01665"/>
<evidence type="ECO:0000256" key="1">
    <source>
        <dbReference type="ARBA" id="ARBA00022723"/>
    </source>
</evidence>
<proteinExistence type="predicted"/>
<protein>
    <submittedName>
        <fullName evidence="7">Zinc finger protein 541</fullName>
    </submittedName>
</protein>
<dbReference type="AlphaFoldDB" id="A0A1R4AAD5"/>
<keyword evidence="2" id="KW-0677">Repeat</keyword>
<dbReference type="GO" id="GO:0008270">
    <property type="term" value="F:zinc ion binding"/>
    <property type="evidence" value="ECO:0007669"/>
    <property type="project" value="UniProtKB-KW"/>
</dbReference>
<dbReference type="RefSeq" id="XP_021338132.1">
    <property type="nucleotide sequence ID" value="XM_021481495.1"/>
</dbReference>
<dbReference type="PROSITE" id="PS50157">
    <property type="entry name" value="ZINC_FINGER_C2H2_2"/>
    <property type="match status" value="3"/>
</dbReference>
<keyword evidence="1" id="KW-0479">Metal-binding</keyword>
<reference evidence="7 8" key="3">
    <citation type="journal article" date="2016" name="Sci. Rep.">
        <title>Genome-wide diversity and gene expression profiling of Babesia microti isolates identify polymorphic genes that mediate host-pathogen interactions.</title>
        <authorList>
            <person name="Silva J.C."/>
            <person name="Cornillot E."/>
            <person name="McCracken C."/>
            <person name="Usmani-Brown S."/>
            <person name="Dwivedi A."/>
            <person name="Ifeonu O.O."/>
            <person name="Crabtree J."/>
            <person name="Gotia H.T."/>
            <person name="Virji A.Z."/>
            <person name="Reynes C."/>
            <person name="Colinge J."/>
            <person name="Kumar V."/>
            <person name="Lawres L."/>
            <person name="Pazzi J.E."/>
            <person name="Pablo J.V."/>
            <person name="Hung C."/>
            <person name="Brancato J."/>
            <person name="Kumari P."/>
            <person name="Orvis J."/>
            <person name="Tretina K."/>
            <person name="Chibucos M."/>
            <person name="Ott S."/>
            <person name="Sadzewicz L."/>
            <person name="Sengamalay N."/>
            <person name="Shetty A.C."/>
            <person name="Su Q."/>
            <person name="Tallon L."/>
            <person name="Fraser C.M."/>
            <person name="Frutos R."/>
            <person name="Molina D.M."/>
            <person name="Krause P.J."/>
            <person name="Ben Mamoun C."/>
        </authorList>
    </citation>
    <scope>NUCLEOTIDE SEQUENCE [LARGE SCALE GENOMIC DNA]</scope>
    <source>
        <strain evidence="7 8">RI</strain>
    </source>
</reference>
<gene>
    <name evidence="7" type="ORF">BMR1_02g01665</name>
</gene>
<accession>A0A1R4AAD5</accession>
<feature type="domain" description="C2H2-type" evidence="6">
    <location>
        <begin position="100"/>
        <end position="129"/>
    </location>
</feature>
<evidence type="ECO:0000259" key="6">
    <source>
        <dbReference type="PROSITE" id="PS50157"/>
    </source>
</evidence>
<dbReference type="InterPro" id="IPR013087">
    <property type="entry name" value="Znf_C2H2_type"/>
</dbReference>
<keyword evidence="4" id="KW-0862">Zinc</keyword>
<dbReference type="GeneID" id="24424118"/>
<dbReference type="Pfam" id="PF00096">
    <property type="entry name" value="zf-C2H2"/>
    <property type="match status" value="3"/>
</dbReference>
<feature type="domain" description="C2H2-type" evidence="6">
    <location>
        <begin position="43"/>
        <end position="70"/>
    </location>
</feature>
<organism evidence="7 8">
    <name type="scientific">Babesia microti (strain RI)</name>
    <dbReference type="NCBI Taxonomy" id="1133968"/>
    <lineage>
        <taxon>Eukaryota</taxon>
        <taxon>Sar</taxon>
        <taxon>Alveolata</taxon>
        <taxon>Apicomplexa</taxon>
        <taxon>Aconoidasida</taxon>
        <taxon>Piroplasmida</taxon>
        <taxon>Babesiidae</taxon>
        <taxon>Babesia</taxon>
    </lineage>
</organism>
<keyword evidence="8" id="KW-1185">Reference proteome</keyword>
<evidence type="ECO:0000256" key="2">
    <source>
        <dbReference type="ARBA" id="ARBA00022737"/>
    </source>
</evidence>
<dbReference type="SUPFAM" id="SSF57667">
    <property type="entry name" value="beta-beta-alpha zinc fingers"/>
    <property type="match status" value="3"/>
</dbReference>
<dbReference type="EMBL" id="FO082872">
    <property type="protein sequence ID" value="SJK85924.1"/>
    <property type="molecule type" value="Genomic_DNA"/>
</dbReference>
<dbReference type="PROSITE" id="PS00028">
    <property type="entry name" value="ZINC_FINGER_C2H2_1"/>
    <property type="match status" value="4"/>
</dbReference>
<keyword evidence="3 5" id="KW-0863">Zinc-finger</keyword>
<feature type="domain" description="C2H2-type" evidence="6">
    <location>
        <begin position="71"/>
        <end position="93"/>
    </location>
</feature>
<dbReference type="PANTHER" id="PTHR24379">
    <property type="entry name" value="KRAB AND ZINC FINGER DOMAIN-CONTAINING"/>
    <property type="match status" value="1"/>
</dbReference>
<dbReference type="Proteomes" id="UP000002899">
    <property type="component" value="Chromosome II"/>
</dbReference>
<evidence type="ECO:0000313" key="8">
    <source>
        <dbReference type="Proteomes" id="UP000002899"/>
    </source>
</evidence>
<dbReference type="Gene3D" id="3.30.160.60">
    <property type="entry name" value="Classic Zinc Finger"/>
    <property type="match status" value="4"/>
</dbReference>
<dbReference type="SMART" id="SM00355">
    <property type="entry name" value="ZnF_C2H2"/>
    <property type="match status" value="6"/>
</dbReference>
<dbReference type="VEuPathDB" id="PiroplasmaDB:BMR1_02g01665"/>
<evidence type="ECO:0000256" key="5">
    <source>
        <dbReference type="PROSITE-ProRule" id="PRU00042"/>
    </source>
</evidence>
<name>A0A1R4AAD5_BABMR</name>
<reference evidence="7 8" key="1">
    <citation type="journal article" date="2012" name="Nucleic Acids Res.">
        <title>Sequencing of the smallest Apicomplexan genome from the human pathogen Babesia microti.</title>
        <authorList>
            <person name="Cornillot E."/>
            <person name="Hadj-Kaddour K."/>
            <person name="Dassouli A."/>
            <person name="Noel B."/>
            <person name="Ranwez V."/>
            <person name="Vacherie B."/>
            <person name="Augagneur Y."/>
            <person name="Bres V."/>
            <person name="Duclos A."/>
            <person name="Randazzo S."/>
            <person name="Carcy B."/>
            <person name="Debierre-Grockiego F."/>
            <person name="Delbecq S."/>
            <person name="Moubri-Menage K."/>
            <person name="Shams-Eldin H."/>
            <person name="Usmani-Brown S."/>
            <person name="Bringaud F."/>
            <person name="Wincker P."/>
            <person name="Vivares C.P."/>
            <person name="Schwarz R.T."/>
            <person name="Schetters T.P."/>
            <person name="Krause P.J."/>
            <person name="Gorenflot A."/>
            <person name="Berry V."/>
            <person name="Barbe V."/>
            <person name="Ben Mamoun C."/>
        </authorList>
    </citation>
    <scope>NUCLEOTIDE SEQUENCE [LARGE SCALE GENOMIC DNA]</scope>
    <source>
        <strain evidence="7 8">RI</strain>
    </source>
</reference>
<dbReference type="InterPro" id="IPR036236">
    <property type="entry name" value="Znf_C2H2_sf"/>
</dbReference>
<evidence type="ECO:0000256" key="3">
    <source>
        <dbReference type="ARBA" id="ARBA00022771"/>
    </source>
</evidence>
<reference evidence="7 8" key="2">
    <citation type="journal article" date="2013" name="PLoS ONE">
        <title>Whole genome mapping and re-organization of the nuclear and mitochondrial genomes of Babesia microti isolates.</title>
        <authorList>
            <person name="Cornillot E."/>
            <person name="Dassouli A."/>
            <person name="Garg A."/>
            <person name="Pachikara N."/>
            <person name="Randazzo S."/>
            <person name="Depoix D."/>
            <person name="Carcy B."/>
            <person name="Delbecq S."/>
            <person name="Frutos R."/>
            <person name="Silva J.C."/>
            <person name="Sutton R."/>
            <person name="Krause P.J."/>
            <person name="Mamoun C.B."/>
        </authorList>
    </citation>
    <scope>NUCLEOTIDE SEQUENCE [LARGE SCALE GENOMIC DNA]</scope>
    <source>
        <strain evidence="7 8">RI</strain>
    </source>
</reference>
<dbReference type="FunFam" id="3.30.160.60:FF:000100">
    <property type="entry name" value="Zinc finger 45-like"/>
    <property type="match status" value="1"/>
</dbReference>
<evidence type="ECO:0000313" key="7">
    <source>
        <dbReference type="EMBL" id="SJK85924.1"/>
    </source>
</evidence>
<sequence length="263" mass="30815">MITTENPYKSSKNIDYIIKNDLNQFCDGVTSDNDDNELRKHSHVCSICSRRFSKLSHLNRHKFSHTKEKHFRCNYCDKSYSRNDHLQRHLITHGLNSKPYICPFEGCNLTFYDSSKFRKHYPVHNKLEDNCIIFGQKVQITKVNDKNMLNCPITGCKMLTKTVHGMRRHIFSHGNKRERVGISNNIIEDQEEGCSKQSDIVKRVYICGYGGCNYSYSRKSNAIAHINVCHKNLKFTCDKCHLAYKWKRSLNKHKCKETLENIE</sequence>